<evidence type="ECO:0000256" key="1">
    <source>
        <dbReference type="SAM" id="Phobius"/>
    </source>
</evidence>
<evidence type="ECO:0000313" key="3">
    <source>
        <dbReference type="Proteomes" id="UP000295680"/>
    </source>
</evidence>
<dbReference type="EMBL" id="SLWS01000021">
    <property type="protein sequence ID" value="TCO45364.1"/>
    <property type="molecule type" value="Genomic_DNA"/>
</dbReference>
<protein>
    <submittedName>
        <fullName evidence="2">DUF3040 family protein</fullName>
    </submittedName>
</protein>
<proteinExistence type="predicted"/>
<dbReference type="AlphaFoldDB" id="A0A4R2IK61"/>
<gene>
    <name evidence="2" type="ORF">EV192_121128</name>
</gene>
<evidence type="ECO:0000313" key="2">
    <source>
        <dbReference type="EMBL" id="TCO45364.1"/>
    </source>
</evidence>
<accession>A0A4R2IK61</accession>
<dbReference type="OrthoDB" id="3628536at2"/>
<reference evidence="2 3" key="1">
    <citation type="submission" date="2019-03" db="EMBL/GenBank/DDBJ databases">
        <title>Genomic Encyclopedia of Type Strains, Phase IV (KMG-IV): sequencing the most valuable type-strain genomes for metagenomic binning, comparative biology and taxonomic classification.</title>
        <authorList>
            <person name="Goeker M."/>
        </authorList>
    </citation>
    <scope>NUCLEOTIDE SEQUENCE [LARGE SCALE GENOMIC DNA]</scope>
    <source>
        <strain evidence="2 3">DSM 45934</strain>
    </source>
</reference>
<dbReference type="RefSeq" id="WP_132126244.1">
    <property type="nucleotide sequence ID" value="NZ_SLWS01000021.1"/>
</dbReference>
<keyword evidence="3" id="KW-1185">Reference proteome</keyword>
<dbReference type="Proteomes" id="UP000295680">
    <property type="component" value="Unassembled WGS sequence"/>
</dbReference>
<comment type="caution">
    <text evidence="2">The sequence shown here is derived from an EMBL/GenBank/DDBJ whole genome shotgun (WGS) entry which is preliminary data.</text>
</comment>
<dbReference type="Pfam" id="PF11239">
    <property type="entry name" value="DUF3040"/>
    <property type="match status" value="1"/>
</dbReference>
<sequence>MLSPGERRRLDRIEQAMSADDPQLAAMFATHGPPATWRWLFRLTLGTLVVTTVGFLFLGLFGLSAQTAVMAGALWLLRRWGVGRETG</sequence>
<name>A0A4R2IK61_9PSEU</name>
<keyword evidence="1" id="KW-1133">Transmembrane helix</keyword>
<keyword evidence="1" id="KW-0472">Membrane</keyword>
<keyword evidence="1" id="KW-0812">Transmembrane</keyword>
<organism evidence="2 3">
    <name type="scientific">Actinocrispum wychmicini</name>
    <dbReference type="NCBI Taxonomy" id="1213861"/>
    <lineage>
        <taxon>Bacteria</taxon>
        <taxon>Bacillati</taxon>
        <taxon>Actinomycetota</taxon>
        <taxon>Actinomycetes</taxon>
        <taxon>Pseudonocardiales</taxon>
        <taxon>Pseudonocardiaceae</taxon>
        <taxon>Actinocrispum</taxon>
    </lineage>
</organism>
<dbReference type="InterPro" id="IPR021401">
    <property type="entry name" value="DUF3040"/>
</dbReference>
<feature type="transmembrane region" description="Helical" evidence="1">
    <location>
        <begin position="48"/>
        <end position="77"/>
    </location>
</feature>